<dbReference type="PANTHER" id="PTHR30269">
    <property type="entry name" value="TRANSMEMBRANE PROTEIN YFCA"/>
    <property type="match status" value="1"/>
</dbReference>
<evidence type="ECO:0000256" key="7">
    <source>
        <dbReference type="ARBA" id="ARBA00023136"/>
    </source>
</evidence>
<dbReference type="InterPro" id="IPR002781">
    <property type="entry name" value="TM_pro_TauE-like"/>
</dbReference>
<proteinExistence type="inferred from homology"/>
<gene>
    <name evidence="9" type="ORF">GMA10_07405</name>
</gene>
<evidence type="ECO:0000256" key="8">
    <source>
        <dbReference type="RuleBase" id="RU363041"/>
    </source>
</evidence>
<dbReference type="OrthoDB" id="554695at2"/>
<evidence type="ECO:0000313" key="10">
    <source>
        <dbReference type="Proteomes" id="UP000462152"/>
    </source>
</evidence>
<dbReference type="InterPro" id="IPR052017">
    <property type="entry name" value="TSUP"/>
</dbReference>
<feature type="transmembrane region" description="Helical" evidence="8">
    <location>
        <begin position="83"/>
        <end position="101"/>
    </location>
</feature>
<name>A0A7K1LIL9_9MICC</name>
<feature type="transmembrane region" description="Helical" evidence="8">
    <location>
        <begin position="146"/>
        <end position="176"/>
    </location>
</feature>
<keyword evidence="4 8" id="KW-1003">Cell membrane</keyword>
<evidence type="ECO:0000256" key="1">
    <source>
        <dbReference type="ARBA" id="ARBA00004651"/>
    </source>
</evidence>
<keyword evidence="7 8" id="KW-0472">Membrane</keyword>
<keyword evidence="10" id="KW-1185">Reference proteome</keyword>
<keyword evidence="6 8" id="KW-1133">Transmembrane helix</keyword>
<feature type="transmembrane region" description="Helical" evidence="8">
    <location>
        <begin position="237"/>
        <end position="256"/>
    </location>
</feature>
<protein>
    <recommendedName>
        <fullName evidence="8">Probable membrane transporter protein</fullName>
    </recommendedName>
</protein>
<comment type="caution">
    <text evidence="9">The sequence shown here is derived from an EMBL/GenBank/DDBJ whole genome shotgun (WGS) entry which is preliminary data.</text>
</comment>
<reference evidence="9 10" key="1">
    <citation type="submission" date="2019-12" db="EMBL/GenBank/DDBJ databases">
        <authorList>
            <person name="Li J."/>
            <person name="Shi Y."/>
            <person name="Xu G."/>
            <person name="Xiao D."/>
            <person name="Ran X."/>
        </authorList>
    </citation>
    <scope>NUCLEOTIDE SEQUENCE [LARGE SCALE GENOMIC DNA]</scope>
    <source>
        <strain evidence="9 10">JCM 15915</strain>
    </source>
</reference>
<evidence type="ECO:0000256" key="3">
    <source>
        <dbReference type="ARBA" id="ARBA00022448"/>
    </source>
</evidence>
<dbReference type="GO" id="GO:0005886">
    <property type="term" value="C:plasma membrane"/>
    <property type="evidence" value="ECO:0007669"/>
    <property type="project" value="UniProtKB-SubCell"/>
</dbReference>
<dbReference type="EMBL" id="WOGT01000003">
    <property type="protein sequence ID" value="MUN55034.1"/>
    <property type="molecule type" value="Genomic_DNA"/>
</dbReference>
<evidence type="ECO:0000256" key="4">
    <source>
        <dbReference type="ARBA" id="ARBA00022475"/>
    </source>
</evidence>
<comment type="similarity">
    <text evidence="2 8">Belongs to the 4-toluene sulfonate uptake permease (TSUP) (TC 2.A.102) family.</text>
</comment>
<organism evidence="9 10">
    <name type="scientific">Rothia koreensis</name>
    <dbReference type="NCBI Taxonomy" id="592378"/>
    <lineage>
        <taxon>Bacteria</taxon>
        <taxon>Bacillati</taxon>
        <taxon>Actinomycetota</taxon>
        <taxon>Actinomycetes</taxon>
        <taxon>Micrococcales</taxon>
        <taxon>Micrococcaceae</taxon>
        <taxon>Rothia</taxon>
    </lineage>
</organism>
<keyword evidence="5 8" id="KW-0812">Transmembrane</keyword>
<evidence type="ECO:0000256" key="6">
    <source>
        <dbReference type="ARBA" id="ARBA00022989"/>
    </source>
</evidence>
<evidence type="ECO:0000256" key="5">
    <source>
        <dbReference type="ARBA" id="ARBA00022692"/>
    </source>
</evidence>
<comment type="subcellular location">
    <subcellularLocation>
        <location evidence="1 8">Cell membrane</location>
        <topology evidence="1 8">Multi-pass membrane protein</topology>
    </subcellularLocation>
</comment>
<dbReference type="RefSeq" id="WP_129315721.1">
    <property type="nucleotide sequence ID" value="NZ_NOIQ01000011.1"/>
</dbReference>
<feature type="transmembrane region" description="Helical" evidence="8">
    <location>
        <begin position="52"/>
        <end position="71"/>
    </location>
</feature>
<dbReference type="PANTHER" id="PTHR30269:SF0">
    <property type="entry name" value="MEMBRANE TRANSPORTER PROTEIN YFCA-RELATED"/>
    <property type="match status" value="1"/>
</dbReference>
<accession>A0A7K1LIL9</accession>
<dbReference type="Pfam" id="PF01925">
    <property type="entry name" value="TauE"/>
    <property type="match status" value="1"/>
</dbReference>
<evidence type="ECO:0000313" key="9">
    <source>
        <dbReference type="EMBL" id="MUN55034.1"/>
    </source>
</evidence>
<dbReference type="AlphaFoldDB" id="A0A7K1LIL9"/>
<sequence>MMAGIESLDPGVLVLVLLGGFLAGWVDAVVGGGGLIQLPVVLMVPGITPVQALATNKLGSLFGTSTSAITYFRRTTTPLKPSLPMAVVAFCGSFGGAIVASSLPQAVFKPVILLALVAVAAFTVLRPDAGQLHQPTTSERTALLRSTILGLVIGFYDGVLGPGTGSFLIIGLITLLGQSFLRASAQAKVANMATNLGALAFFGLHGSILWALGLLLGLANMAGGYTGARSAVAKGNGFVRVVFLAVVSVLIIKTGWDVWQDLVLGRN</sequence>
<keyword evidence="3" id="KW-0813">Transport</keyword>
<feature type="transmembrane region" description="Helical" evidence="8">
    <location>
        <begin position="196"/>
        <end position="216"/>
    </location>
</feature>
<evidence type="ECO:0000256" key="2">
    <source>
        <dbReference type="ARBA" id="ARBA00009142"/>
    </source>
</evidence>
<feature type="transmembrane region" description="Helical" evidence="8">
    <location>
        <begin position="107"/>
        <end position="125"/>
    </location>
</feature>
<dbReference type="Proteomes" id="UP000462152">
    <property type="component" value="Unassembled WGS sequence"/>
</dbReference>